<dbReference type="RefSeq" id="WP_070124531.1">
    <property type="nucleotide sequence ID" value="NZ_MDHN01000013.1"/>
</dbReference>
<keyword evidence="1" id="KW-0238">DNA-binding</keyword>
<keyword evidence="2" id="KW-1185">Reference proteome</keyword>
<comment type="caution">
    <text evidence="1">The sequence shown here is derived from an EMBL/GenBank/DDBJ whole genome shotgun (WGS) entry which is preliminary data.</text>
</comment>
<dbReference type="STRING" id="1656094.BFC18_07805"/>
<dbReference type="EMBL" id="MDHN01000013">
    <property type="protein sequence ID" value="OFC71625.1"/>
    <property type="molecule type" value="Genomic_DNA"/>
</dbReference>
<dbReference type="NCBIfam" id="TIGR02443">
    <property type="entry name" value="YheV family putative zinc ribbon protein"/>
    <property type="match status" value="1"/>
</dbReference>
<proteinExistence type="predicted"/>
<dbReference type="Proteomes" id="UP000175691">
    <property type="component" value="Unassembled WGS sequence"/>
</dbReference>
<dbReference type="Pfam" id="PF09526">
    <property type="entry name" value="DUF2387"/>
    <property type="match status" value="1"/>
</dbReference>
<dbReference type="InterPro" id="IPR012658">
    <property type="entry name" value="YheV"/>
</dbReference>
<name>A0A1E7ZDM9_9ALTE</name>
<dbReference type="OrthoDB" id="5881059at2"/>
<evidence type="ECO:0000313" key="1">
    <source>
        <dbReference type="EMBL" id="OFC71625.1"/>
    </source>
</evidence>
<sequence length="68" mass="7716">MAERKKKRFIAGATCPKCQALDSIMLFFENNVEKLECVKCGYTQSQTDEKVEAKTRADENVIGVFKPQ</sequence>
<dbReference type="GO" id="GO:0003677">
    <property type="term" value="F:DNA binding"/>
    <property type="evidence" value="ECO:0007669"/>
    <property type="project" value="UniProtKB-KW"/>
</dbReference>
<organism evidence="1 2">
    <name type="scientific">Alteromonas confluentis</name>
    <dbReference type="NCBI Taxonomy" id="1656094"/>
    <lineage>
        <taxon>Bacteria</taxon>
        <taxon>Pseudomonadati</taxon>
        <taxon>Pseudomonadota</taxon>
        <taxon>Gammaproteobacteria</taxon>
        <taxon>Alteromonadales</taxon>
        <taxon>Alteromonadaceae</taxon>
        <taxon>Alteromonas/Salinimonas group</taxon>
        <taxon>Alteromonas</taxon>
    </lineage>
</organism>
<accession>A0A1E7ZDM9</accession>
<evidence type="ECO:0000313" key="2">
    <source>
        <dbReference type="Proteomes" id="UP000175691"/>
    </source>
</evidence>
<protein>
    <submittedName>
        <fullName evidence="1">DNA-binding protein</fullName>
    </submittedName>
</protein>
<dbReference type="AlphaFoldDB" id="A0A1E7ZDM9"/>
<gene>
    <name evidence="1" type="ORF">BFC18_07805</name>
</gene>
<reference evidence="1" key="1">
    <citation type="submission" date="2016-08" db="EMBL/GenBank/DDBJ databases">
        <authorList>
            <person name="Seilhamer J.J."/>
        </authorList>
    </citation>
    <scope>NUCLEOTIDE SEQUENCE [LARGE SCALE GENOMIC DNA]</scope>
    <source>
        <strain evidence="1">KCTC 42603</strain>
    </source>
</reference>